<dbReference type="GO" id="GO:0016787">
    <property type="term" value="F:hydrolase activity"/>
    <property type="evidence" value="ECO:0007669"/>
    <property type="project" value="UniProtKB-KW"/>
</dbReference>
<keyword evidence="1" id="KW-0378">Hydrolase</keyword>
<gene>
    <name evidence="1" type="ORF">FNE76_07145</name>
</gene>
<reference evidence="1 2" key="3">
    <citation type="submission" date="2019-07" db="EMBL/GenBank/DDBJ databases">
        <authorList>
            <person name="Papic B."/>
        </authorList>
    </citation>
    <scope>NUCLEOTIDE SEQUENCE [LARGE SCALE GENOMIC DNA]</scope>
    <source>
        <strain evidence="1 2">L8b</strain>
    </source>
</reference>
<dbReference type="EMBL" id="VKGC01000025">
    <property type="protein sequence ID" value="TSA80622.1"/>
    <property type="molecule type" value="Genomic_DNA"/>
</dbReference>
<evidence type="ECO:0000313" key="1">
    <source>
        <dbReference type="EMBL" id="TSA80622.1"/>
    </source>
</evidence>
<evidence type="ECO:0000313" key="2">
    <source>
        <dbReference type="Proteomes" id="UP000319322"/>
    </source>
</evidence>
<dbReference type="Proteomes" id="UP000319322">
    <property type="component" value="Unassembled WGS sequence"/>
</dbReference>
<name>A0A553UK95_9HELI</name>
<accession>A0A553UK95</accession>
<proteinExistence type="predicted"/>
<comment type="caution">
    <text evidence="1">The sequence shown here is derived from an EMBL/GenBank/DDBJ whole genome shotgun (WGS) entry which is preliminary data.</text>
</comment>
<reference evidence="2" key="1">
    <citation type="submission" date="2019-07" db="EMBL/GenBank/DDBJ databases">
        <title>Helicobacter labacensis sp. nov., Helicobacter mehlei sp. nov. and Helicobacter vulpis sp. nov., isolated from gastric mucosa of red fox (Vulpis vulpis).</title>
        <authorList>
            <person name="Papic B."/>
        </authorList>
    </citation>
    <scope>NUCLEOTIDE SEQUENCE [LARGE SCALE GENOMIC DNA]</scope>
    <source>
        <strain evidence="2">L8b</strain>
    </source>
</reference>
<dbReference type="AlphaFoldDB" id="A0A553UK95"/>
<reference evidence="1 2" key="2">
    <citation type="submission" date="2019-07" db="EMBL/GenBank/DDBJ databases">
        <title>Helicobacter labacensis sp. nov., Helicobacter mehlei sp. nov. and Helicobacter vulpis sp. nov., isolated from gastric mucosa of red fox (Vulpis vulpis).</title>
        <authorList>
            <person name="Kusar D."/>
            <person name="Gruntar I."/>
            <person name="Pate M."/>
            <person name="Zajc U."/>
            <person name="Ocepek M."/>
        </authorList>
    </citation>
    <scope>NUCLEOTIDE SEQUENCE [LARGE SCALE GENOMIC DNA]</scope>
    <source>
        <strain evidence="1 2">L8b</strain>
    </source>
</reference>
<protein>
    <submittedName>
        <fullName evidence="1">Metal-dependent hydrolase</fullName>
    </submittedName>
</protein>
<organism evidence="1 2">
    <name type="scientific">Helicobacter mehlei</name>
    <dbReference type="NCBI Taxonomy" id="2316080"/>
    <lineage>
        <taxon>Bacteria</taxon>
        <taxon>Pseudomonadati</taxon>
        <taxon>Campylobacterota</taxon>
        <taxon>Epsilonproteobacteria</taxon>
        <taxon>Campylobacterales</taxon>
        <taxon>Helicobacteraceae</taxon>
        <taxon>Helicobacter</taxon>
    </lineage>
</organism>
<keyword evidence="2" id="KW-1185">Reference proteome</keyword>
<sequence length="27" mass="3331">SKNLFSPQFDIKRKRIYCGDRLYEKKP</sequence>
<feature type="non-terminal residue" evidence="1">
    <location>
        <position position="1"/>
    </location>
</feature>